<feature type="signal peptide" evidence="1">
    <location>
        <begin position="1"/>
        <end position="41"/>
    </location>
</feature>
<evidence type="ECO:0000313" key="3">
    <source>
        <dbReference type="Proteomes" id="UP000324222"/>
    </source>
</evidence>
<reference evidence="2 3" key="1">
    <citation type="submission" date="2019-05" db="EMBL/GenBank/DDBJ databases">
        <title>Another draft genome of Portunus trituberculatus and its Hox gene families provides insights of decapod evolution.</title>
        <authorList>
            <person name="Jeong J.-H."/>
            <person name="Song I."/>
            <person name="Kim S."/>
            <person name="Choi T."/>
            <person name="Kim D."/>
            <person name="Ryu S."/>
            <person name="Kim W."/>
        </authorList>
    </citation>
    <scope>NUCLEOTIDE SEQUENCE [LARGE SCALE GENOMIC DNA]</scope>
    <source>
        <tissue evidence="2">Muscle</tissue>
    </source>
</reference>
<sequence>MYNLRSSTNLFCVGTNIVGDMEVRWTSITLLLVTLVVKVHCYPEDHAQSSETTGEHKSITRKDSPLQQNVFSNAEFKVNIMC</sequence>
<evidence type="ECO:0000256" key="1">
    <source>
        <dbReference type="SAM" id="SignalP"/>
    </source>
</evidence>
<gene>
    <name evidence="2" type="ORF">E2C01_052912</name>
</gene>
<protein>
    <submittedName>
        <fullName evidence="2">Uncharacterized protein</fullName>
    </submittedName>
</protein>
<evidence type="ECO:0000313" key="2">
    <source>
        <dbReference type="EMBL" id="MPC58901.1"/>
    </source>
</evidence>
<dbReference type="AlphaFoldDB" id="A0A5B7GFT0"/>
<feature type="chain" id="PRO_5022668756" evidence="1">
    <location>
        <begin position="42"/>
        <end position="82"/>
    </location>
</feature>
<comment type="caution">
    <text evidence="2">The sequence shown here is derived from an EMBL/GenBank/DDBJ whole genome shotgun (WGS) entry which is preliminary data.</text>
</comment>
<keyword evidence="1" id="KW-0732">Signal</keyword>
<dbReference type="EMBL" id="VSRR010016087">
    <property type="protein sequence ID" value="MPC58901.1"/>
    <property type="molecule type" value="Genomic_DNA"/>
</dbReference>
<dbReference type="OrthoDB" id="10071013at2759"/>
<dbReference type="Proteomes" id="UP000324222">
    <property type="component" value="Unassembled WGS sequence"/>
</dbReference>
<accession>A0A5B7GFT0</accession>
<name>A0A5B7GFT0_PORTR</name>
<organism evidence="2 3">
    <name type="scientific">Portunus trituberculatus</name>
    <name type="common">Swimming crab</name>
    <name type="synonym">Neptunus trituberculatus</name>
    <dbReference type="NCBI Taxonomy" id="210409"/>
    <lineage>
        <taxon>Eukaryota</taxon>
        <taxon>Metazoa</taxon>
        <taxon>Ecdysozoa</taxon>
        <taxon>Arthropoda</taxon>
        <taxon>Crustacea</taxon>
        <taxon>Multicrustacea</taxon>
        <taxon>Malacostraca</taxon>
        <taxon>Eumalacostraca</taxon>
        <taxon>Eucarida</taxon>
        <taxon>Decapoda</taxon>
        <taxon>Pleocyemata</taxon>
        <taxon>Brachyura</taxon>
        <taxon>Eubrachyura</taxon>
        <taxon>Portunoidea</taxon>
        <taxon>Portunidae</taxon>
        <taxon>Portuninae</taxon>
        <taxon>Portunus</taxon>
    </lineage>
</organism>
<proteinExistence type="predicted"/>
<keyword evidence="3" id="KW-1185">Reference proteome</keyword>